<dbReference type="NCBIfam" id="TIGR01603">
    <property type="entry name" value="maj_tail_phi13"/>
    <property type="match status" value="1"/>
</dbReference>
<dbReference type="InterPro" id="IPR006490">
    <property type="entry name" value="Maj_tail_phi13"/>
</dbReference>
<evidence type="ECO:0000313" key="1">
    <source>
        <dbReference type="EMBL" id="DAE08099.1"/>
    </source>
</evidence>
<name>A0A8S5PNM7_9CAUD</name>
<proteinExistence type="predicted"/>
<reference evidence="1" key="1">
    <citation type="journal article" date="2021" name="Proc. Natl. Acad. Sci. U.S.A.">
        <title>A Catalog of Tens of Thousands of Viruses from Human Metagenomes Reveals Hidden Associations with Chronic Diseases.</title>
        <authorList>
            <person name="Tisza M.J."/>
            <person name="Buck C.B."/>
        </authorList>
    </citation>
    <scope>NUCLEOTIDE SEQUENCE</scope>
    <source>
        <strain evidence="1">Ct8NQ14</strain>
    </source>
</reference>
<accession>A0A8S5PNM7</accession>
<dbReference type="EMBL" id="BK015464">
    <property type="protein sequence ID" value="DAE08099.1"/>
    <property type="molecule type" value="Genomic_DNA"/>
</dbReference>
<sequence length="183" mass="20228">MAKKGLEYVVFGKLQENGTYKEGKRLSPAAAFNGTPAKSNAKDYGDNVLQEVDNSVTGATLSVELNNDVDEIYTYLLGHTKTEGENGEISFKSTDEAPFVGVGAVGMSENKWVVKFYTKVKFSEPNDENQTKQENTTFTHVTLEGEAMVPEDSKEWKIRATFDTLKAAKDWLNKKVGITTEVV</sequence>
<organism evidence="1">
    <name type="scientific">Siphoviridae sp. ct8NQ14</name>
    <dbReference type="NCBI Taxonomy" id="2825363"/>
    <lineage>
        <taxon>Viruses</taxon>
        <taxon>Duplodnaviria</taxon>
        <taxon>Heunggongvirae</taxon>
        <taxon>Uroviricota</taxon>
        <taxon>Caudoviricetes</taxon>
    </lineage>
</organism>
<protein>
    <submittedName>
        <fullName evidence="1">Tail tube protein</fullName>
    </submittedName>
</protein>